<protein>
    <submittedName>
        <fullName evidence="3">Uncharacterized protein</fullName>
    </submittedName>
</protein>
<keyword evidence="1" id="KW-1133">Transmembrane helix</keyword>
<dbReference type="EMBL" id="MU853779">
    <property type="protein sequence ID" value="KAK3941875.1"/>
    <property type="molecule type" value="Genomic_DNA"/>
</dbReference>
<keyword evidence="1" id="KW-0812">Transmembrane</keyword>
<keyword evidence="2" id="KW-0732">Signal</keyword>
<gene>
    <name evidence="3" type="ORF">QBC46DRAFT_89988</name>
</gene>
<evidence type="ECO:0000313" key="3">
    <source>
        <dbReference type="EMBL" id="KAK3941875.1"/>
    </source>
</evidence>
<comment type="caution">
    <text evidence="3">The sequence shown here is derived from an EMBL/GenBank/DDBJ whole genome shotgun (WGS) entry which is preliminary data.</text>
</comment>
<evidence type="ECO:0000256" key="1">
    <source>
        <dbReference type="SAM" id="Phobius"/>
    </source>
</evidence>
<sequence length="101" mass="10870">MFTAFFSFLSPFVAVCLFSSLLIPETLGIYGLGQSDIFLPLIFPHLSAPLVLLYVCVCVLHILISGSTSFLALCLAQAANRSVSKTPQLCSGYSTTADYLL</sequence>
<dbReference type="AlphaFoldDB" id="A0AAN6N9X4"/>
<feature type="signal peptide" evidence="2">
    <location>
        <begin position="1"/>
        <end position="28"/>
    </location>
</feature>
<evidence type="ECO:0000256" key="2">
    <source>
        <dbReference type="SAM" id="SignalP"/>
    </source>
</evidence>
<feature type="chain" id="PRO_5042885210" evidence="2">
    <location>
        <begin position="29"/>
        <end position="101"/>
    </location>
</feature>
<reference evidence="4" key="1">
    <citation type="journal article" date="2023" name="Mol. Phylogenet. Evol.">
        <title>Genome-scale phylogeny and comparative genomics of the fungal order Sordariales.</title>
        <authorList>
            <person name="Hensen N."/>
            <person name="Bonometti L."/>
            <person name="Westerberg I."/>
            <person name="Brannstrom I.O."/>
            <person name="Guillou S."/>
            <person name="Cros-Aarteil S."/>
            <person name="Calhoun S."/>
            <person name="Haridas S."/>
            <person name="Kuo A."/>
            <person name="Mondo S."/>
            <person name="Pangilinan J."/>
            <person name="Riley R."/>
            <person name="LaButti K."/>
            <person name="Andreopoulos B."/>
            <person name="Lipzen A."/>
            <person name="Chen C."/>
            <person name="Yan M."/>
            <person name="Daum C."/>
            <person name="Ng V."/>
            <person name="Clum A."/>
            <person name="Steindorff A."/>
            <person name="Ohm R.A."/>
            <person name="Martin F."/>
            <person name="Silar P."/>
            <person name="Natvig D.O."/>
            <person name="Lalanne C."/>
            <person name="Gautier V."/>
            <person name="Ament-Velasquez S.L."/>
            <person name="Kruys A."/>
            <person name="Hutchinson M.I."/>
            <person name="Powell A.J."/>
            <person name="Barry K."/>
            <person name="Miller A.N."/>
            <person name="Grigoriev I.V."/>
            <person name="Debuchy R."/>
            <person name="Gladieux P."/>
            <person name="Hiltunen Thoren M."/>
            <person name="Johannesson H."/>
        </authorList>
    </citation>
    <scope>NUCLEOTIDE SEQUENCE [LARGE SCALE GENOMIC DNA]</scope>
    <source>
        <strain evidence="4">CBS 340.73</strain>
    </source>
</reference>
<feature type="transmembrane region" description="Helical" evidence="1">
    <location>
        <begin position="52"/>
        <end position="76"/>
    </location>
</feature>
<proteinExistence type="predicted"/>
<organism evidence="3 4">
    <name type="scientific">Diplogelasinospora grovesii</name>
    <dbReference type="NCBI Taxonomy" id="303347"/>
    <lineage>
        <taxon>Eukaryota</taxon>
        <taxon>Fungi</taxon>
        <taxon>Dikarya</taxon>
        <taxon>Ascomycota</taxon>
        <taxon>Pezizomycotina</taxon>
        <taxon>Sordariomycetes</taxon>
        <taxon>Sordariomycetidae</taxon>
        <taxon>Sordariales</taxon>
        <taxon>Diplogelasinosporaceae</taxon>
        <taxon>Diplogelasinospora</taxon>
    </lineage>
</organism>
<keyword evidence="4" id="KW-1185">Reference proteome</keyword>
<accession>A0AAN6N9X4</accession>
<dbReference type="Proteomes" id="UP001303473">
    <property type="component" value="Unassembled WGS sequence"/>
</dbReference>
<keyword evidence="1" id="KW-0472">Membrane</keyword>
<evidence type="ECO:0000313" key="4">
    <source>
        <dbReference type="Proteomes" id="UP001303473"/>
    </source>
</evidence>
<name>A0AAN6N9X4_9PEZI</name>